<feature type="region of interest" description="Disordered" evidence="1">
    <location>
        <begin position="135"/>
        <end position="156"/>
    </location>
</feature>
<dbReference type="OrthoDB" id="4154296at2759"/>
<name>V9DG23_9EURO</name>
<reference evidence="2 3" key="1">
    <citation type="submission" date="2013-03" db="EMBL/GenBank/DDBJ databases">
        <title>The Genome Sequence of Cladophialophora carrionii CBS 160.54.</title>
        <authorList>
            <consortium name="The Broad Institute Genomics Platform"/>
            <person name="Cuomo C."/>
            <person name="de Hoog S."/>
            <person name="Gorbushina A."/>
            <person name="Walker B."/>
            <person name="Young S.K."/>
            <person name="Zeng Q."/>
            <person name="Gargeya S."/>
            <person name="Fitzgerald M."/>
            <person name="Haas B."/>
            <person name="Abouelleil A."/>
            <person name="Allen A.W."/>
            <person name="Alvarado L."/>
            <person name="Arachchi H.M."/>
            <person name="Berlin A.M."/>
            <person name="Chapman S.B."/>
            <person name="Gainer-Dewar J."/>
            <person name="Goldberg J."/>
            <person name="Griggs A."/>
            <person name="Gujja S."/>
            <person name="Hansen M."/>
            <person name="Howarth C."/>
            <person name="Imamovic A."/>
            <person name="Ireland A."/>
            <person name="Larimer J."/>
            <person name="McCowan C."/>
            <person name="Murphy C."/>
            <person name="Pearson M."/>
            <person name="Poon T.W."/>
            <person name="Priest M."/>
            <person name="Roberts A."/>
            <person name="Saif S."/>
            <person name="Shea T."/>
            <person name="Sisk P."/>
            <person name="Sykes S."/>
            <person name="Wortman J."/>
            <person name="Nusbaum C."/>
            <person name="Birren B."/>
        </authorList>
    </citation>
    <scope>NUCLEOTIDE SEQUENCE [LARGE SCALE GENOMIC DNA]</scope>
    <source>
        <strain evidence="2 3">CBS 160.54</strain>
    </source>
</reference>
<evidence type="ECO:0000256" key="1">
    <source>
        <dbReference type="SAM" id="MobiDB-lite"/>
    </source>
</evidence>
<organism evidence="2 3">
    <name type="scientific">Cladophialophora carrionii CBS 160.54</name>
    <dbReference type="NCBI Taxonomy" id="1279043"/>
    <lineage>
        <taxon>Eukaryota</taxon>
        <taxon>Fungi</taxon>
        <taxon>Dikarya</taxon>
        <taxon>Ascomycota</taxon>
        <taxon>Pezizomycotina</taxon>
        <taxon>Eurotiomycetes</taxon>
        <taxon>Chaetothyriomycetidae</taxon>
        <taxon>Chaetothyriales</taxon>
        <taxon>Herpotrichiellaceae</taxon>
        <taxon>Cladophialophora</taxon>
    </lineage>
</organism>
<feature type="compositionally biased region" description="Polar residues" evidence="1">
    <location>
        <begin position="24"/>
        <end position="35"/>
    </location>
</feature>
<dbReference type="AlphaFoldDB" id="V9DG23"/>
<feature type="compositionally biased region" description="Polar residues" evidence="1">
    <location>
        <begin position="139"/>
        <end position="156"/>
    </location>
</feature>
<feature type="compositionally biased region" description="Basic and acidic residues" evidence="1">
    <location>
        <begin position="199"/>
        <end position="216"/>
    </location>
</feature>
<dbReference type="RefSeq" id="XP_008726828.1">
    <property type="nucleotide sequence ID" value="XM_008728606.1"/>
</dbReference>
<proteinExistence type="predicted"/>
<dbReference type="VEuPathDB" id="FungiDB:G647_04262"/>
<gene>
    <name evidence="2" type="ORF">G647_04262</name>
</gene>
<dbReference type="GeneID" id="19982755"/>
<feature type="region of interest" description="Disordered" evidence="1">
    <location>
        <begin position="199"/>
        <end position="231"/>
    </location>
</feature>
<feature type="region of interest" description="Disordered" evidence="1">
    <location>
        <begin position="1"/>
        <end position="66"/>
    </location>
</feature>
<sequence length="231" mass="25750">MSFRFSEFAKRGKSGNPWGDADNSAGSSRPMTANSYDFRPFQQPVRSPPPLPRPAPSRNDGPLLECHYDNGTGQLDPRLVREHGLPATVQTTDQLADFIKTRYQGQTNSWSPSVSSHYSFTPDSPALGLYRRASGRAGLSSQHPRPSFRSTRTTSKPIVAGLRSKYATPPVAYVLPGAARRHKYEGFWLARGTLRKTEADMKDRNKWSKKAKEERPASSNGPYVETSGWYD</sequence>
<evidence type="ECO:0000313" key="3">
    <source>
        <dbReference type="Proteomes" id="UP000030678"/>
    </source>
</evidence>
<feature type="compositionally biased region" description="Pro residues" evidence="1">
    <location>
        <begin position="46"/>
        <end position="55"/>
    </location>
</feature>
<evidence type="ECO:0000313" key="2">
    <source>
        <dbReference type="EMBL" id="ETI24892.1"/>
    </source>
</evidence>
<dbReference type="HOGENOM" id="CLU_095786_0_0_1"/>
<dbReference type="Proteomes" id="UP000030678">
    <property type="component" value="Unassembled WGS sequence"/>
</dbReference>
<dbReference type="EMBL" id="KB822704">
    <property type="protein sequence ID" value="ETI24892.1"/>
    <property type="molecule type" value="Genomic_DNA"/>
</dbReference>
<accession>V9DG23</accession>
<protein>
    <submittedName>
        <fullName evidence="2">Uncharacterized protein</fullName>
    </submittedName>
</protein>